<dbReference type="PANTHER" id="PTHR44688:SF16">
    <property type="entry name" value="DNA-BINDING TRANSCRIPTIONAL ACTIVATOR DEVR_DOSR"/>
    <property type="match status" value="1"/>
</dbReference>
<dbReference type="CDD" id="cd06170">
    <property type="entry name" value="LuxR_C_like"/>
    <property type="match status" value="1"/>
</dbReference>
<evidence type="ECO:0000256" key="3">
    <source>
        <dbReference type="ARBA" id="ARBA00023163"/>
    </source>
</evidence>
<keyword evidence="6" id="KW-1185">Reference proteome</keyword>
<dbReference type="GeneID" id="98918284"/>
<dbReference type="PRINTS" id="PR00038">
    <property type="entry name" value="HTHLUXR"/>
</dbReference>
<reference evidence="5 6" key="1">
    <citation type="submission" date="2010-02" db="EMBL/GenBank/DDBJ databases">
        <authorList>
            <person name="Weinstock G."/>
            <person name="Sodergren E."/>
            <person name="Clifton S."/>
            <person name="Fulton L."/>
            <person name="Fulton B."/>
            <person name="Courtney L."/>
            <person name="Fronick C."/>
            <person name="Harrison M."/>
            <person name="Strong C."/>
            <person name="Farmer C."/>
            <person name="Delahaunty K."/>
            <person name="Markovic C."/>
            <person name="Hall O."/>
            <person name="Minx P."/>
            <person name="Tomlinson C."/>
            <person name="Mitreva M."/>
            <person name="Nelson J."/>
            <person name="Hou S."/>
            <person name="Wollam A."/>
            <person name="Pepin K.H."/>
            <person name="Johnson M."/>
            <person name="Bhonagiri V."/>
            <person name="Zhang X."/>
            <person name="Suruliraj S."/>
            <person name="Warren W."/>
            <person name="Chinwalla A."/>
            <person name="Mardis E.R."/>
            <person name="Wilson R.K."/>
        </authorList>
    </citation>
    <scope>NUCLEOTIDE SEQUENCE [LARGE SCALE GENOMIC DNA]</scope>
    <source>
        <strain evidence="5 6">DSM 2876</strain>
    </source>
</reference>
<keyword evidence="1" id="KW-0805">Transcription regulation</keyword>
<dbReference type="SUPFAM" id="SSF52540">
    <property type="entry name" value="P-loop containing nucleoside triphosphate hydrolases"/>
    <property type="match status" value="1"/>
</dbReference>
<dbReference type="Gene3D" id="1.10.10.10">
    <property type="entry name" value="Winged helix-like DNA-binding domain superfamily/Winged helix DNA-binding domain"/>
    <property type="match status" value="1"/>
</dbReference>
<dbReference type="InterPro" id="IPR016032">
    <property type="entry name" value="Sig_transdc_resp-reg_C-effctor"/>
</dbReference>
<dbReference type="RefSeq" id="WP_005603108.1">
    <property type="nucleotide sequence ID" value="NZ_GG663524.1"/>
</dbReference>
<dbReference type="GO" id="GO:0003677">
    <property type="term" value="F:DNA binding"/>
    <property type="evidence" value="ECO:0007669"/>
    <property type="project" value="UniProtKB-KW"/>
</dbReference>
<dbReference type="InterPro" id="IPR036388">
    <property type="entry name" value="WH-like_DNA-bd_sf"/>
</dbReference>
<evidence type="ECO:0000256" key="1">
    <source>
        <dbReference type="ARBA" id="ARBA00023015"/>
    </source>
</evidence>
<sequence length="824" mass="94967">MKINDPDGENIIYINERLRNKIDKIPLYDITVIDAPAGYGKTEAASFFSKEHKDKVRTISVLSSSTEIFFYDLCDALGQYDSGASVLLKSIGFPKNDGHIAKIREIIKNIRLQDELFIVIDNYHLVSCDEFNTLISSLAGNMNNKIHFIMIMSYIDSQIVRNGVESGNILYIGKEYFAFTQDDICEYYRLNGSDINEEESNAIYGLTKGFVTSIELSLLQQKVDIKDKIIKNILWDRLSDKTKERLMLLFIIDSVSIKEIMDFKISLMTEKELLLFMNTSYFIEYDTGKCRYCIRDIFKDFLKEVITDTEKESKRGILEKAGAVFIKRDDFFAAYKCFYEIDEWEKIYGSKPEFHKIYPVLKAENKDFFMKIIKECPTEARKKNYYFTTLMCLVLFFYNERNYLIQYPMEIVYDIEEDNELNDMDKANYLGNLYFVKGYTEFNNIEIMNGFYRQALDYSYFPVNGVTSKIPFNFSCPSILHLYHTEEEKADEELTKLVECMPYYYELSGGHGKGADALMKAEILFNRGEFDAAAILCHKSLYMSDSREQYSISVGAKLLLTRICLNNGKYDDFKQNYDSLSVKNMDFNGLDHEYIVLSELAKGFVDITTDNAKSVSKWLTDWETVENNVNIMCMSYADIIYGKWLLLTEQYTRFLGISGELLGVASIFSNEMPKIYLYIYIAIANNMLGNKDKAVRILGTALDIALANSFVMPFVENYTHISEIVTSYGMDMKYRNFVKKIAGVAAKYGAGVRSILKNAKNKDNFGLTARELEVAKLAAGRLSNKEIAGELFIAESTVKSTMKTIFNKLDINKRQDLMNFFKEK</sequence>
<dbReference type="STRING" id="45851.BHV86_10305"/>
<keyword evidence="2" id="KW-0238">DNA-binding</keyword>
<dbReference type="Pfam" id="PF00196">
    <property type="entry name" value="GerE"/>
    <property type="match status" value="1"/>
</dbReference>
<name>D4S070_9FIRM</name>
<dbReference type="PANTHER" id="PTHR44688">
    <property type="entry name" value="DNA-BINDING TRANSCRIPTIONAL ACTIVATOR DEVR_DOSR"/>
    <property type="match status" value="1"/>
</dbReference>
<proteinExistence type="predicted"/>
<dbReference type="EMBL" id="ABWN01000030">
    <property type="protein sequence ID" value="EFF68218.1"/>
    <property type="molecule type" value="Genomic_DNA"/>
</dbReference>
<evidence type="ECO:0000259" key="4">
    <source>
        <dbReference type="PROSITE" id="PS50043"/>
    </source>
</evidence>
<evidence type="ECO:0000313" key="5">
    <source>
        <dbReference type="EMBL" id="EFF68218.1"/>
    </source>
</evidence>
<dbReference type="HOGENOM" id="CLU_006325_4_0_9"/>
<comment type="caution">
    <text evidence="5">The sequence shown here is derived from an EMBL/GenBank/DDBJ whole genome shotgun (WGS) entry which is preliminary data.</text>
</comment>
<feature type="domain" description="HTH luxR-type" evidence="4">
    <location>
        <begin position="760"/>
        <end position="824"/>
    </location>
</feature>
<dbReference type="SMART" id="SM00421">
    <property type="entry name" value="HTH_LUXR"/>
    <property type="match status" value="1"/>
</dbReference>
<evidence type="ECO:0000313" key="6">
    <source>
        <dbReference type="Proteomes" id="UP000006238"/>
    </source>
</evidence>
<accession>D4S070</accession>
<dbReference type="GO" id="GO:0006355">
    <property type="term" value="P:regulation of DNA-templated transcription"/>
    <property type="evidence" value="ECO:0007669"/>
    <property type="project" value="InterPro"/>
</dbReference>
<dbReference type="AlphaFoldDB" id="D4S070"/>
<gene>
    <name evidence="5" type="ORF">BUTYVIB_01486</name>
</gene>
<dbReference type="eggNOG" id="COG2909">
    <property type="taxonomic scope" value="Bacteria"/>
</dbReference>
<dbReference type="PROSITE" id="PS50043">
    <property type="entry name" value="HTH_LUXR_2"/>
    <property type="match status" value="1"/>
</dbReference>
<dbReference type="SUPFAM" id="SSF46894">
    <property type="entry name" value="C-terminal effector domain of the bipartite response regulators"/>
    <property type="match status" value="1"/>
</dbReference>
<protein>
    <submittedName>
        <fullName evidence="5">Transcriptional regulator, LuxR family</fullName>
    </submittedName>
</protein>
<keyword evidence="3" id="KW-0804">Transcription</keyword>
<dbReference type="InterPro" id="IPR000792">
    <property type="entry name" value="Tscrpt_reg_LuxR_C"/>
</dbReference>
<dbReference type="Proteomes" id="UP000006238">
    <property type="component" value="Unassembled WGS sequence"/>
</dbReference>
<evidence type="ECO:0000256" key="2">
    <source>
        <dbReference type="ARBA" id="ARBA00023125"/>
    </source>
</evidence>
<organism evidence="5 6">
    <name type="scientific">Eshraghiella crossota DSM 2876</name>
    <dbReference type="NCBI Taxonomy" id="511680"/>
    <lineage>
        <taxon>Bacteria</taxon>
        <taxon>Bacillati</taxon>
        <taxon>Bacillota</taxon>
        <taxon>Clostridia</taxon>
        <taxon>Lachnospirales</taxon>
        <taxon>Lachnospiraceae</taxon>
        <taxon>Eshraghiella</taxon>
    </lineage>
</organism>
<dbReference type="InterPro" id="IPR027417">
    <property type="entry name" value="P-loop_NTPase"/>
</dbReference>